<comment type="pathway">
    <text evidence="1">Pyrimidine metabolism; UMP biosynthesis via de novo pathway; UMP from orotate: step 2/2.</text>
</comment>
<dbReference type="AlphaFoldDB" id="A0A0F9B0B4"/>
<dbReference type="GO" id="GO:0006207">
    <property type="term" value="P:'de novo' pyrimidine nucleobase biosynthetic process"/>
    <property type="evidence" value="ECO:0007669"/>
    <property type="project" value="InterPro"/>
</dbReference>
<dbReference type="GO" id="GO:0044205">
    <property type="term" value="P:'de novo' UMP biosynthetic process"/>
    <property type="evidence" value="ECO:0007669"/>
    <property type="project" value="UniProtKB-UniPathway"/>
</dbReference>
<evidence type="ECO:0000256" key="3">
    <source>
        <dbReference type="ARBA" id="ARBA00012321"/>
    </source>
</evidence>
<name>A0A0F9B0B4_9ZZZZ</name>
<feature type="domain" description="Orotidine 5'-phosphate decarboxylase" evidence="10">
    <location>
        <begin position="40"/>
        <end position="102"/>
    </location>
</feature>
<dbReference type="EC" id="4.1.1.23" evidence="3"/>
<organism evidence="11">
    <name type="scientific">marine sediment metagenome</name>
    <dbReference type="NCBI Taxonomy" id="412755"/>
    <lineage>
        <taxon>unclassified sequences</taxon>
        <taxon>metagenomes</taxon>
        <taxon>ecological metagenomes</taxon>
    </lineage>
</organism>
<dbReference type="PANTHER" id="PTHR43375:SF1">
    <property type="entry name" value="OROTIDINE 5'-PHOSPHATE DECARBOXYLASE"/>
    <property type="match status" value="1"/>
</dbReference>
<keyword evidence="6" id="KW-0665">Pyrimidine biosynthesis</keyword>
<evidence type="ECO:0000256" key="1">
    <source>
        <dbReference type="ARBA" id="ARBA00004861"/>
    </source>
</evidence>
<dbReference type="EMBL" id="LAZR01051923">
    <property type="protein sequence ID" value="KKK84104.1"/>
    <property type="molecule type" value="Genomic_DNA"/>
</dbReference>
<gene>
    <name evidence="11" type="ORF">LCGC14_2786720</name>
</gene>
<feature type="non-terminal residue" evidence="11">
    <location>
        <position position="1"/>
    </location>
</feature>
<dbReference type="InterPro" id="IPR011995">
    <property type="entry name" value="OMPdecase_type-2"/>
</dbReference>
<dbReference type="UniPathway" id="UPA00070">
    <property type="reaction ID" value="UER00120"/>
</dbReference>
<comment type="caution">
    <text evidence="11">The sequence shown here is derived from an EMBL/GenBank/DDBJ whole genome shotgun (WGS) entry which is preliminary data.</text>
</comment>
<dbReference type="GO" id="GO:0004590">
    <property type="term" value="F:orotidine-5'-phosphate decarboxylase activity"/>
    <property type="evidence" value="ECO:0007669"/>
    <property type="project" value="UniProtKB-EC"/>
</dbReference>
<evidence type="ECO:0000256" key="7">
    <source>
        <dbReference type="ARBA" id="ARBA00023239"/>
    </source>
</evidence>
<dbReference type="InterPro" id="IPR013785">
    <property type="entry name" value="Aldolase_TIM"/>
</dbReference>
<evidence type="ECO:0000256" key="4">
    <source>
        <dbReference type="ARBA" id="ARBA00021923"/>
    </source>
</evidence>
<evidence type="ECO:0000259" key="10">
    <source>
        <dbReference type="Pfam" id="PF00215"/>
    </source>
</evidence>
<protein>
    <recommendedName>
        <fullName evidence="4">Orotidine 5'-phosphate decarboxylase</fullName>
        <ecNumber evidence="3">4.1.1.23</ecNumber>
    </recommendedName>
    <alternativeName>
        <fullName evidence="8">OMP decarboxylase</fullName>
    </alternativeName>
</protein>
<dbReference type="Pfam" id="PF00215">
    <property type="entry name" value="OMPdecase"/>
    <property type="match status" value="1"/>
</dbReference>
<evidence type="ECO:0000256" key="8">
    <source>
        <dbReference type="ARBA" id="ARBA00033428"/>
    </source>
</evidence>
<proteinExistence type="inferred from homology"/>
<evidence type="ECO:0000256" key="2">
    <source>
        <dbReference type="ARBA" id="ARBA00008847"/>
    </source>
</evidence>
<dbReference type="Gene3D" id="3.20.20.70">
    <property type="entry name" value="Aldolase class I"/>
    <property type="match status" value="1"/>
</dbReference>
<reference evidence="11" key="1">
    <citation type="journal article" date="2015" name="Nature">
        <title>Complex archaea that bridge the gap between prokaryotes and eukaryotes.</title>
        <authorList>
            <person name="Spang A."/>
            <person name="Saw J.H."/>
            <person name="Jorgensen S.L."/>
            <person name="Zaremba-Niedzwiedzka K."/>
            <person name="Martijn J."/>
            <person name="Lind A.E."/>
            <person name="van Eijk R."/>
            <person name="Schleper C."/>
            <person name="Guy L."/>
            <person name="Ettema T.J."/>
        </authorList>
    </citation>
    <scope>NUCLEOTIDE SEQUENCE</scope>
</reference>
<sequence>VVGLDPQLEYIPEEIRKTAFKKKGSGLKNAAETIFDFNKQIINIIHPHVGIVKLQIAFYELLGFWGIKVYSDTIKYAKKKGLIVIGDIKRGDVPHTSEAYAVENIDTLETEKTFNSSKCGGCFGVKEVEITIQEC</sequence>
<evidence type="ECO:0000256" key="5">
    <source>
        <dbReference type="ARBA" id="ARBA00022793"/>
    </source>
</evidence>
<evidence type="ECO:0000256" key="6">
    <source>
        <dbReference type="ARBA" id="ARBA00022975"/>
    </source>
</evidence>
<dbReference type="InterPro" id="IPR011060">
    <property type="entry name" value="RibuloseP-bd_barrel"/>
</dbReference>
<dbReference type="SUPFAM" id="SSF51366">
    <property type="entry name" value="Ribulose-phoshate binding barrel"/>
    <property type="match status" value="1"/>
</dbReference>
<evidence type="ECO:0000313" key="11">
    <source>
        <dbReference type="EMBL" id="KKK84104.1"/>
    </source>
</evidence>
<accession>A0A0F9B0B4</accession>
<keyword evidence="7" id="KW-0456">Lyase</keyword>
<comment type="similarity">
    <text evidence="2">Belongs to the OMP decarboxylase family. Type 2 subfamily.</text>
</comment>
<dbReference type="PANTHER" id="PTHR43375">
    <property type="entry name" value="OROTIDINE 5'-PHOSPHATE DECARBOXYLASE"/>
    <property type="match status" value="1"/>
</dbReference>
<keyword evidence="5" id="KW-0210">Decarboxylase</keyword>
<comment type="catalytic activity">
    <reaction evidence="9">
        <text>orotidine 5'-phosphate + H(+) = UMP + CO2</text>
        <dbReference type="Rhea" id="RHEA:11596"/>
        <dbReference type="ChEBI" id="CHEBI:15378"/>
        <dbReference type="ChEBI" id="CHEBI:16526"/>
        <dbReference type="ChEBI" id="CHEBI:57538"/>
        <dbReference type="ChEBI" id="CHEBI:57865"/>
        <dbReference type="EC" id="4.1.1.23"/>
    </reaction>
</comment>
<dbReference type="InterPro" id="IPR001754">
    <property type="entry name" value="OMPdeCOase_dom"/>
</dbReference>
<evidence type="ECO:0000256" key="9">
    <source>
        <dbReference type="ARBA" id="ARBA00049157"/>
    </source>
</evidence>